<dbReference type="EMBL" id="FRBR01000009">
    <property type="protein sequence ID" value="SHM08732.1"/>
    <property type="molecule type" value="Genomic_DNA"/>
</dbReference>
<feature type="domain" description="Orc1-like AAA ATPase" evidence="3">
    <location>
        <begin position="3"/>
        <end position="140"/>
    </location>
</feature>
<organism evidence="4 5">
    <name type="scientific">Roseovarius pacificus</name>
    <dbReference type="NCBI Taxonomy" id="337701"/>
    <lineage>
        <taxon>Bacteria</taxon>
        <taxon>Pseudomonadati</taxon>
        <taxon>Pseudomonadota</taxon>
        <taxon>Alphaproteobacteria</taxon>
        <taxon>Rhodobacterales</taxon>
        <taxon>Roseobacteraceae</taxon>
        <taxon>Roseovarius</taxon>
    </lineage>
</organism>
<dbReference type="OrthoDB" id="341967at2"/>
<dbReference type="InterPro" id="IPR041664">
    <property type="entry name" value="AAA_16"/>
</dbReference>
<dbReference type="SUPFAM" id="SSF52540">
    <property type="entry name" value="P-loop containing nucleoside triphosphate hydrolases"/>
    <property type="match status" value="1"/>
</dbReference>
<evidence type="ECO:0000313" key="4">
    <source>
        <dbReference type="EMBL" id="SHM08732.1"/>
    </source>
</evidence>
<reference evidence="4 5" key="1">
    <citation type="submission" date="2016-11" db="EMBL/GenBank/DDBJ databases">
        <authorList>
            <person name="Jaros S."/>
            <person name="Januszkiewicz K."/>
            <person name="Wedrychowicz H."/>
        </authorList>
    </citation>
    <scope>NUCLEOTIDE SEQUENCE [LARGE SCALE GENOMIC DNA]</scope>
    <source>
        <strain evidence="4 5">DSM 29589</strain>
    </source>
</reference>
<dbReference type="GO" id="GO:0005524">
    <property type="term" value="F:ATP binding"/>
    <property type="evidence" value="ECO:0007669"/>
    <property type="project" value="UniProtKB-KW"/>
</dbReference>
<dbReference type="InterPro" id="IPR027417">
    <property type="entry name" value="P-loop_NTPase"/>
</dbReference>
<dbReference type="Pfam" id="PF13191">
    <property type="entry name" value="AAA_16"/>
    <property type="match status" value="1"/>
</dbReference>
<name>A0A1M7FX76_9RHOB</name>
<dbReference type="PANTHER" id="PTHR16305">
    <property type="entry name" value="TESTICULAR SOLUBLE ADENYLYL CYCLASE"/>
    <property type="match status" value="1"/>
</dbReference>
<evidence type="ECO:0000259" key="3">
    <source>
        <dbReference type="Pfam" id="PF13191"/>
    </source>
</evidence>
<gene>
    <name evidence="4" type="ORF">SAMN05444398_109161</name>
</gene>
<dbReference type="RefSeq" id="WP_073035607.1">
    <property type="nucleotide sequence ID" value="NZ_BMLR01000010.1"/>
</dbReference>
<dbReference type="GO" id="GO:0005737">
    <property type="term" value="C:cytoplasm"/>
    <property type="evidence" value="ECO:0007669"/>
    <property type="project" value="TreeGrafter"/>
</dbReference>
<evidence type="ECO:0000313" key="5">
    <source>
        <dbReference type="Proteomes" id="UP000183974"/>
    </source>
</evidence>
<dbReference type="Proteomes" id="UP000183974">
    <property type="component" value="Unassembled WGS sequence"/>
</dbReference>
<proteinExistence type="predicted"/>
<evidence type="ECO:0000256" key="1">
    <source>
        <dbReference type="ARBA" id="ARBA00022741"/>
    </source>
</evidence>
<dbReference type="PANTHER" id="PTHR16305:SF35">
    <property type="entry name" value="TRANSCRIPTIONAL ACTIVATOR DOMAIN"/>
    <property type="match status" value="1"/>
</dbReference>
<dbReference type="AlphaFoldDB" id="A0A1M7FX76"/>
<accession>A0A1M7FX76</accession>
<protein>
    <submittedName>
        <fullName evidence="4">AAA ATPase domain-containing protein</fullName>
    </submittedName>
</protein>
<sequence>MPLIERDEIIGELRDRFDRVTGNGGQIVLVCGEAGIGKSSVIDAFLSGLAPAVPRAIGLCDPLHTPRPLGPLRDICHGLFGTGLNDNDEARFFEGFIGRAGALRAPAVLVIEDLHWADQRSLDWLNYIGRRVSQLPVLLIASFRDDEVEAAHPLRTALGGIPAARKSQLFLPPLSIEAIRQIASGSGYSAERLTEITGGNPFFVTEIINHRQEAGIVPVSVADAVNARINALPAAMRELLELAACCPGEVSLDLLQAVTGGAAASLLPDVTDRHFLVGSGRHFKFRHELARLVAYERLSPPARSDAHAKIMAALLEHETDPPVDMIVHHAQGADSRDVVLDYAPRAAERAATLGAHREAAMHLEAALKYVSRHPGRLPASGAVSSDYRRWRCGRQRHGTARDQQRRIRRVQLLCGHDGHCRRDRYDCQL</sequence>
<keyword evidence="1" id="KW-0547">Nucleotide-binding</keyword>
<keyword evidence="2" id="KW-0067">ATP-binding</keyword>
<dbReference type="STRING" id="337701.SAMN05444398_109161"/>
<evidence type="ECO:0000256" key="2">
    <source>
        <dbReference type="ARBA" id="ARBA00022840"/>
    </source>
</evidence>
<keyword evidence="5" id="KW-1185">Reference proteome</keyword>
<dbReference type="GO" id="GO:0004016">
    <property type="term" value="F:adenylate cyclase activity"/>
    <property type="evidence" value="ECO:0007669"/>
    <property type="project" value="TreeGrafter"/>
</dbReference>